<dbReference type="InterPro" id="IPR012334">
    <property type="entry name" value="Pectin_lyas_fold"/>
</dbReference>
<dbReference type="Proteomes" id="UP000712281">
    <property type="component" value="Unassembled WGS sequence"/>
</dbReference>
<dbReference type="InterPro" id="IPR016024">
    <property type="entry name" value="ARM-type_fold"/>
</dbReference>
<dbReference type="PANTHER" id="PTHR46087">
    <property type="entry name" value="PUTATIVE, EXPRESSED-RELATED"/>
    <property type="match status" value="1"/>
</dbReference>
<gene>
    <name evidence="4" type="ORF">F2Q68_00028262</name>
</gene>
<dbReference type="InterPro" id="IPR049152">
    <property type="entry name" value="EFR3-like_ARM"/>
</dbReference>
<dbReference type="PANTHER" id="PTHR46087:SF9">
    <property type="entry name" value="ARM REPEAT SUPERFAMILY PROTEIN"/>
    <property type="match status" value="1"/>
</dbReference>
<feature type="compositionally biased region" description="Polar residues" evidence="1">
    <location>
        <begin position="519"/>
        <end position="528"/>
    </location>
</feature>
<dbReference type="InterPro" id="IPR011050">
    <property type="entry name" value="Pectin_lyase_fold/virulence"/>
</dbReference>
<evidence type="ECO:0000313" key="5">
    <source>
        <dbReference type="Proteomes" id="UP000712281"/>
    </source>
</evidence>
<accession>A0A8S9I8Z1</accession>
<dbReference type="AlphaFoldDB" id="A0A8S9I8Z1"/>
<name>A0A8S9I8Z1_BRACR</name>
<protein>
    <recommendedName>
        <fullName evidence="3">Reverse transcriptase zinc-binding domain-containing protein</fullName>
    </recommendedName>
</protein>
<evidence type="ECO:0000259" key="3">
    <source>
        <dbReference type="Pfam" id="PF13966"/>
    </source>
</evidence>
<feature type="signal peptide" evidence="2">
    <location>
        <begin position="1"/>
        <end position="24"/>
    </location>
</feature>
<keyword evidence="2" id="KW-0732">Signal</keyword>
<dbReference type="InterPro" id="IPR055296">
    <property type="entry name" value="SRL2-like"/>
</dbReference>
<feature type="region of interest" description="Disordered" evidence="1">
    <location>
        <begin position="519"/>
        <end position="539"/>
    </location>
</feature>
<evidence type="ECO:0000313" key="4">
    <source>
        <dbReference type="EMBL" id="KAF2566058.1"/>
    </source>
</evidence>
<dbReference type="SUPFAM" id="SSF51126">
    <property type="entry name" value="Pectin lyase-like"/>
    <property type="match status" value="1"/>
</dbReference>
<sequence>MAHCCTVLTGLLVWSLLMLSWCEASRNNINRYDHSYGTFKSNSLIKRRDDITRLKSVARASLRLPTTVSVSDFGAKGDGKTDDTQAFVNAWKKACSSSGAVNLLVPEGKTYFLKSIRLNGPCTSILTVQVPTRDRIRGWGLVTSPLCLLCNVAPESRDHLYFECPYAWGIWSTLASRCGLLPARTWSSVMIQLASQNRRSPKGMLSLLCWQGCLYWTWTERNARLHRNTSRPQRCYKELRNENFQSAKIVMCIYRKLLVTCKEQMPLYSSGFLRTVQALLDQTRQDEMQIVGCQSLFEFVNNQKDGSSLFNLEGFLPKLCQLAQEGGDDDRSRNLRAAGLQALSAMIWLMGEYSHIPSDFDNVVSGVIENYGHPKKLTNPSDSGRKWVDEVLKNEGHVAHADYHINVPSWRTVVNEKGELNVKMEDSLDPSFWSKAFPEALFHQLLQAMVHPDHKTRIGAHRIFSVVLVPTSVCPRASSTTTDLQKGMGLPRSLSRTASVFSSSAALFEKLRKDKFSSILTSDQSQNEMPEEEPGNNRGTILDKLEASYSQAYSSWNQPVASVADNSVAHLNSDLDAVYIRLSSHQIGLLLSSIWAQSISPANTPDNYEAIANTYSLVLLFSRVKNSSHDALIRSFQMALSLRDISLMEGGKLPHVFDPFSFAPKL</sequence>
<feature type="chain" id="PRO_5035894605" description="Reverse transcriptase zinc-binding domain-containing protein" evidence="2">
    <location>
        <begin position="25"/>
        <end position="666"/>
    </location>
</feature>
<dbReference type="Gene3D" id="2.160.20.10">
    <property type="entry name" value="Single-stranded right-handed beta-helix, Pectin lyase-like"/>
    <property type="match status" value="1"/>
</dbReference>
<dbReference type="EMBL" id="QGKW02001911">
    <property type="protein sequence ID" value="KAF2566058.1"/>
    <property type="molecule type" value="Genomic_DNA"/>
</dbReference>
<dbReference type="Pfam" id="PF21052">
    <property type="entry name" value="EFR3_ARM"/>
    <property type="match status" value="1"/>
</dbReference>
<proteinExistence type="predicted"/>
<comment type="caution">
    <text evidence="4">The sequence shown here is derived from an EMBL/GenBank/DDBJ whole genome shotgun (WGS) entry which is preliminary data.</text>
</comment>
<feature type="domain" description="Reverse transcriptase zinc-binding" evidence="3">
    <location>
        <begin position="126"/>
        <end position="171"/>
    </location>
</feature>
<evidence type="ECO:0000256" key="2">
    <source>
        <dbReference type="SAM" id="SignalP"/>
    </source>
</evidence>
<reference evidence="4" key="1">
    <citation type="submission" date="2019-12" db="EMBL/GenBank/DDBJ databases">
        <title>Genome sequencing and annotation of Brassica cretica.</title>
        <authorList>
            <person name="Studholme D.J."/>
            <person name="Sarris P.F."/>
        </authorList>
    </citation>
    <scope>NUCLEOTIDE SEQUENCE</scope>
    <source>
        <strain evidence="4">PFS-001/15</strain>
        <tissue evidence="4">Leaf</tissue>
    </source>
</reference>
<dbReference type="SUPFAM" id="SSF48371">
    <property type="entry name" value="ARM repeat"/>
    <property type="match status" value="1"/>
</dbReference>
<organism evidence="4 5">
    <name type="scientific">Brassica cretica</name>
    <name type="common">Mustard</name>
    <dbReference type="NCBI Taxonomy" id="69181"/>
    <lineage>
        <taxon>Eukaryota</taxon>
        <taxon>Viridiplantae</taxon>
        <taxon>Streptophyta</taxon>
        <taxon>Embryophyta</taxon>
        <taxon>Tracheophyta</taxon>
        <taxon>Spermatophyta</taxon>
        <taxon>Magnoliopsida</taxon>
        <taxon>eudicotyledons</taxon>
        <taxon>Gunneridae</taxon>
        <taxon>Pentapetalae</taxon>
        <taxon>rosids</taxon>
        <taxon>malvids</taxon>
        <taxon>Brassicales</taxon>
        <taxon>Brassicaceae</taxon>
        <taxon>Brassiceae</taxon>
        <taxon>Brassica</taxon>
    </lineage>
</organism>
<evidence type="ECO:0000256" key="1">
    <source>
        <dbReference type="SAM" id="MobiDB-lite"/>
    </source>
</evidence>
<dbReference type="Pfam" id="PF13966">
    <property type="entry name" value="zf-RVT"/>
    <property type="match status" value="1"/>
</dbReference>
<dbReference type="InterPro" id="IPR026960">
    <property type="entry name" value="RVT-Znf"/>
</dbReference>